<evidence type="ECO:0000313" key="6">
    <source>
        <dbReference type="EMBL" id="KAF4959601.1"/>
    </source>
</evidence>
<keyword evidence="3" id="KW-0812">Transmembrane</keyword>
<feature type="compositionally biased region" description="Acidic residues" evidence="2">
    <location>
        <begin position="1149"/>
        <end position="1161"/>
    </location>
</feature>
<gene>
    <name evidence="6" type="ORF">FSARC_10687</name>
</gene>
<feature type="signal peptide" evidence="4">
    <location>
        <begin position="1"/>
        <end position="28"/>
    </location>
</feature>
<dbReference type="InterPro" id="IPR013517">
    <property type="entry name" value="FG-GAP"/>
</dbReference>
<protein>
    <recommendedName>
        <fullName evidence="5">SGNH hydrolase-type esterase domain-containing protein</fullName>
    </recommendedName>
</protein>
<keyword evidence="3" id="KW-1133">Transmembrane helix</keyword>
<proteinExistence type="predicted"/>
<feature type="chain" id="PRO_5034741818" description="SGNH hydrolase-type esterase domain-containing protein" evidence="4">
    <location>
        <begin position="29"/>
        <end position="1581"/>
    </location>
</feature>
<evidence type="ECO:0000256" key="3">
    <source>
        <dbReference type="SAM" id="Phobius"/>
    </source>
</evidence>
<dbReference type="PANTHER" id="PTHR45460:SF2">
    <property type="entry name" value="ALPHA 1,3 GLUCANASE, GH71 FAMILY (EUROFUNG)"/>
    <property type="match status" value="1"/>
</dbReference>
<feature type="region of interest" description="Disordered" evidence="2">
    <location>
        <begin position="1139"/>
        <end position="1189"/>
    </location>
</feature>
<comment type="caution">
    <text evidence="6">The sequence shown here is derived from an EMBL/GenBank/DDBJ whole genome shotgun (WGS) entry which is preliminary data.</text>
</comment>
<evidence type="ECO:0000256" key="2">
    <source>
        <dbReference type="SAM" id="MobiDB-lite"/>
    </source>
</evidence>
<keyword evidence="1 4" id="KW-0732">Signal</keyword>
<evidence type="ECO:0000256" key="4">
    <source>
        <dbReference type="SAM" id="SignalP"/>
    </source>
</evidence>
<dbReference type="InterPro" id="IPR028994">
    <property type="entry name" value="Integrin_alpha_N"/>
</dbReference>
<feature type="region of interest" description="Disordered" evidence="2">
    <location>
        <begin position="1287"/>
        <end position="1308"/>
    </location>
</feature>
<evidence type="ECO:0000256" key="1">
    <source>
        <dbReference type="ARBA" id="ARBA00022729"/>
    </source>
</evidence>
<evidence type="ECO:0000259" key="5">
    <source>
        <dbReference type="Pfam" id="PF13472"/>
    </source>
</evidence>
<dbReference type="InterPro" id="IPR036514">
    <property type="entry name" value="SGNH_hydro_sf"/>
</dbReference>
<sequence length="1581" mass="173163">MLLSRFDSWLSPFTALLFILSSIPKAATTGLAGGHERIVFYYTYRMAVQAYGKDQNNILPDRTVGNQLIDCAKAGSHPDGGCNFLEFVNRLNNQNLNPDAFEGVDLKEPDPIKGANALWSIRDPTANPTGRISVNRLFARGTIPYEDVVAATNNLVKKIHKELKEDGRVKQIERYETKIKDSMKEIVTLRQSDMNSNQAGNKGIVEDIKTMYSGAKPVFDQTKYEHDSRDPDRQVFDLNFQKTIDNSPKGTFPSIQALTQWAGSSTRSYTSASYKAAHHHGHMELDLATDSAGHSRALLDIPRFTRRHGRDIFNEPLWASEAHHDLVLSKRDFPVQFRILGTGSSSAQGTGSDPLDGYRLELKNLLRGNGAAVSFTGPFCDGMEGGNHAGVGGDTIGMTRNRAVEANGWRNLAPNLVIINAGSNNCADDGKLKEEAGPPMKQLLDAMLKTPNTVILVSLVHQVRTAARNQCIREVNRVIAEVSSTYSSSKVRTVDLFGKLNLAANEYADSIHVNNAGYKKMAKMYYDAILDMDVSDPSADADKAPCDSSGGTGNDTCEKKDAKITQHLLLRGSGWNDGRYIHKGHALGRVMDGLEGGNGKSGKKIRFADLNGDSKDDYTFILRDDGDSDSAATLHIRRGQTVDRSEVKWGKAEKVSLTSFCGKDELFEWGDVDGDGLADMICITTQGGLRASRNLFTNSTNTVKFGAFVNLRGPTAGYTQKDVMLGDIDGDGRVDILLVDSKKEVISYRNSGPTPGMPLGWQALGNVFHGAGAGNRANWRLVDLNGDGRADWLTITNEGGRVRTWINHRGHSKGSLRPVWDYRGITHTGVGKIEGYTVKPELLSFPHLTSNRADYAFSDIDGNVTLWRNDGQGGARLKGDGVRFCDMYGTGTDDYVWIYHDGKMVMWEHTKTPGSWKAPVTISEGVNARQTGITRERIHLADMTGNGRCDLLHVSLDGSVRLWENNLSKNNYNWIDRGTIFNAAKIGGGECDPRGIRFADLDGDGKMDYICLNPAGKARIWLSPKGAGAPKSGTWRYVGETTPFVGKERENIKLADINGDGFWDFLWVDKFTGAVDSATNKGAPASGSTWKPSWNPVTRTSTGVARGGSVQFANVNPRAGKRADYIAVRPDTARSYAWFNECPGGSGTDPDDDGNGSDDDPPNPPIENPGGDKDDDEGDTSFPAPDTTPLECLSTYKTLDDVVEAVDEIPSFCRATYLISALADLMLDTLDRYEDVKDGYEGKFEHYVGYVKDIIEPQLSDWMSIREPPSRATDTWGEGNRFFDCKHWSQDDDEDGEPGYSGQCPPPNVGDGWESWRIEYTLRDKNGFNEALVSELGIQPDWVVFEEWDSASPCVPDTSTGGTTGPCLQSKKVYTGFPRKADDDDIEVPDPQDVVEKAIDNIVELETSYQAAALSIGLGTYSSDKDFNDAIWALAMPVQLVRQAVDHMDEVSNIGEELEEQEKKNMIMLIISVVLAVVPFVGEIGFALAGFVQLARITMIAGEAANLAFSIAEVIDDPSSAPMAVLGMLLTPLGAGRRLEDSFADATAAKRLMSSSHITKMGPTFKRIDDKVRKVVDQCIL</sequence>
<keyword evidence="7" id="KW-1185">Reference proteome</keyword>
<dbReference type="OrthoDB" id="6123at2759"/>
<dbReference type="EMBL" id="JABEXW010000658">
    <property type="protein sequence ID" value="KAF4959601.1"/>
    <property type="molecule type" value="Genomic_DNA"/>
</dbReference>
<dbReference type="SUPFAM" id="SSF52266">
    <property type="entry name" value="SGNH hydrolase"/>
    <property type="match status" value="1"/>
</dbReference>
<reference evidence="6" key="1">
    <citation type="journal article" date="2020" name="BMC Genomics">
        <title>Correction to: Identification and distribution of gene clusters required for synthesis of sphingolipid metabolism inhibitors in diverse species of the filamentous fungus Fusarium.</title>
        <authorList>
            <person name="Kim H.S."/>
            <person name="Lohmar J.M."/>
            <person name="Busman M."/>
            <person name="Brown D.W."/>
            <person name="Naumann T.A."/>
            <person name="Divon H.H."/>
            <person name="Lysoe E."/>
            <person name="Uhlig S."/>
            <person name="Proctor R.H."/>
        </authorList>
    </citation>
    <scope>NUCLEOTIDE SEQUENCE</scope>
    <source>
        <strain evidence="6">NRRL 20472</strain>
    </source>
</reference>
<name>A0A8H4TKL5_9HYPO</name>
<feature type="domain" description="SGNH hydrolase-type esterase" evidence="5">
    <location>
        <begin position="343"/>
        <end position="519"/>
    </location>
</feature>
<feature type="transmembrane region" description="Helical" evidence="3">
    <location>
        <begin position="1466"/>
        <end position="1492"/>
    </location>
</feature>
<dbReference type="InterPro" id="IPR013830">
    <property type="entry name" value="SGNH_hydro"/>
</dbReference>
<dbReference type="Pfam" id="PF13517">
    <property type="entry name" value="FG-GAP_3"/>
    <property type="match status" value="2"/>
</dbReference>
<dbReference type="Pfam" id="PF13472">
    <property type="entry name" value="Lipase_GDSL_2"/>
    <property type="match status" value="1"/>
</dbReference>
<keyword evidence="3" id="KW-0472">Membrane</keyword>
<dbReference type="PANTHER" id="PTHR45460">
    <property type="entry name" value="SIMILAR TO CYSTEINE PROTEINASE"/>
    <property type="match status" value="1"/>
</dbReference>
<reference evidence="6" key="2">
    <citation type="submission" date="2020-05" db="EMBL/GenBank/DDBJ databases">
        <authorList>
            <person name="Kim H.-S."/>
            <person name="Proctor R.H."/>
            <person name="Brown D.W."/>
        </authorList>
    </citation>
    <scope>NUCLEOTIDE SEQUENCE</scope>
    <source>
        <strain evidence="6">NRRL 20472</strain>
    </source>
</reference>
<organism evidence="6 7">
    <name type="scientific">Fusarium sarcochroum</name>
    <dbReference type="NCBI Taxonomy" id="1208366"/>
    <lineage>
        <taxon>Eukaryota</taxon>
        <taxon>Fungi</taxon>
        <taxon>Dikarya</taxon>
        <taxon>Ascomycota</taxon>
        <taxon>Pezizomycotina</taxon>
        <taxon>Sordariomycetes</taxon>
        <taxon>Hypocreomycetidae</taxon>
        <taxon>Hypocreales</taxon>
        <taxon>Nectriaceae</taxon>
        <taxon>Fusarium</taxon>
        <taxon>Fusarium lateritium species complex</taxon>
    </lineage>
</organism>
<dbReference type="SUPFAM" id="SSF69318">
    <property type="entry name" value="Integrin alpha N-terminal domain"/>
    <property type="match status" value="2"/>
</dbReference>
<dbReference type="Gene3D" id="3.40.50.1110">
    <property type="entry name" value="SGNH hydrolase"/>
    <property type="match status" value="1"/>
</dbReference>
<dbReference type="Proteomes" id="UP000622797">
    <property type="component" value="Unassembled WGS sequence"/>
</dbReference>
<evidence type="ECO:0000313" key="7">
    <source>
        <dbReference type="Proteomes" id="UP000622797"/>
    </source>
</evidence>
<accession>A0A8H4TKL5</accession>